<dbReference type="Proteomes" id="UP000095287">
    <property type="component" value="Unplaced"/>
</dbReference>
<protein>
    <submittedName>
        <fullName evidence="2">Uncharacterized protein</fullName>
    </submittedName>
</protein>
<proteinExistence type="predicted"/>
<dbReference type="Gene3D" id="3.40.50.720">
    <property type="entry name" value="NAD(P)-binding Rossmann-like Domain"/>
    <property type="match status" value="1"/>
</dbReference>
<reference evidence="2" key="1">
    <citation type="submission" date="2016-11" db="UniProtKB">
        <authorList>
            <consortium name="WormBaseParasite"/>
        </authorList>
    </citation>
    <scope>IDENTIFICATION</scope>
</reference>
<evidence type="ECO:0000313" key="2">
    <source>
        <dbReference type="WBParaSite" id="L893_g18123.t1"/>
    </source>
</evidence>
<dbReference type="AlphaFoldDB" id="A0A1I7YNJ6"/>
<keyword evidence="1" id="KW-1185">Reference proteome</keyword>
<evidence type="ECO:0000313" key="1">
    <source>
        <dbReference type="Proteomes" id="UP000095287"/>
    </source>
</evidence>
<sequence length="67" mass="7443">MLSRFGTGLVCLAVKPQMLPNVIDHLPGSAFSKTKIIFSLLAGIKTDDLHKDVCKRAITNIAYEFFF</sequence>
<accession>A0A1I7YNJ6</accession>
<dbReference type="WBParaSite" id="L893_g18123.t1">
    <property type="protein sequence ID" value="L893_g18123.t1"/>
    <property type="gene ID" value="L893_g18123"/>
</dbReference>
<organism evidence="1 2">
    <name type="scientific">Steinernema glaseri</name>
    <dbReference type="NCBI Taxonomy" id="37863"/>
    <lineage>
        <taxon>Eukaryota</taxon>
        <taxon>Metazoa</taxon>
        <taxon>Ecdysozoa</taxon>
        <taxon>Nematoda</taxon>
        <taxon>Chromadorea</taxon>
        <taxon>Rhabditida</taxon>
        <taxon>Tylenchina</taxon>
        <taxon>Panagrolaimomorpha</taxon>
        <taxon>Strongyloidoidea</taxon>
        <taxon>Steinernematidae</taxon>
        <taxon>Steinernema</taxon>
    </lineage>
</organism>
<name>A0A1I7YNJ6_9BILA</name>